<evidence type="ECO:0000256" key="3">
    <source>
        <dbReference type="ARBA" id="ARBA00010042"/>
    </source>
</evidence>
<feature type="compositionally biased region" description="Polar residues" evidence="8">
    <location>
        <begin position="633"/>
        <end position="651"/>
    </location>
</feature>
<feature type="compositionally biased region" description="Basic residues" evidence="8">
    <location>
        <begin position="384"/>
        <end position="403"/>
    </location>
</feature>
<evidence type="ECO:0000313" key="10">
    <source>
        <dbReference type="EMBL" id="CAH1800037.1"/>
    </source>
</evidence>
<dbReference type="GO" id="GO:0000776">
    <property type="term" value="C:kinetochore"/>
    <property type="evidence" value="ECO:0007669"/>
    <property type="project" value="TreeGrafter"/>
</dbReference>
<feature type="compositionally biased region" description="Low complexity" evidence="8">
    <location>
        <begin position="924"/>
        <end position="936"/>
    </location>
</feature>
<keyword evidence="5" id="KW-0159">Chromosome partition</keyword>
<feature type="region of interest" description="Disordered" evidence="8">
    <location>
        <begin position="921"/>
        <end position="951"/>
    </location>
</feature>
<feature type="region of interest" description="Disordered" evidence="8">
    <location>
        <begin position="249"/>
        <end position="306"/>
    </location>
</feature>
<feature type="compositionally biased region" description="Acidic residues" evidence="8">
    <location>
        <begin position="982"/>
        <end position="992"/>
    </location>
</feature>
<keyword evidence="4" id="KW-0963">Cytoplasm</keyword>
<evidence type="ECO:0000256" key="7">
    <source>
        <dbReference type="ARBA" id="ARBA00023242"/>
    </source>
</evidence>
<gene>
    <name evidence="10" type="ORF">OFUS_LOCUS23975</name>
</gene>
<feature type="compositionally biased region" description="Polar residues" evidence="8">
    <location>
        <begin position="439"/>
        <end position="453"/>
    </location>
</feature>
<dbReference type="PANTHER" id="PTHR13142:SF1">
    <property type="entry name" value="INNER CENTROMERE PROTEIN"/>
    <property type="match status" value="1"/>
</dbReference>
<evidence type="ECO:0000256" key="4">
    <source>
        <dbReference type="ARBA" id="ARBA00022490"/>
    </source>
</evidence>
<evidence type="ECO:0000256" key="2">
    <source>
        <dbReference type="ARBA" id="ARBA00004186"/>
    </source>
</evidence>
<comment type="similarity">
    <text evidence="3">Belongs to the INCENP family.</text>
</comment>
<dbReference type="Proteomes" id="UP000749559">
    <property type="component" value="Unassembled WGS sequence"/>
</dbReference>
<dbReference type="GO" id="GO:0032133">
    <property type="term" value="C:chromosome passenger complex"/>
    <property type="evidence" value="ECO:0007669"/>
    <property type="project" value="TreeGrafter"/>
</dbReference>
<dbReference type="EMBL" id="CAIIXF020000011">
    <property type="protein sequence ID" value="CAH1800037.1"/>
    <property type="molecule type" value="Genomic_DNA"/>
</dbReference>
<feature type="region of interest" description="Disordered" evidence="8">
    <location>
        <begin position="182"/>
        <end position="223"/>
    </location>
</feature>
<dbReference type="Pfam" id="PF03941">
    <property type="entry name" value="INCENP_ARK-bind"/>
    <property type="match status" value="1"/>
</dbReference>
<keyword evidence="6" id="KW-0206">Cytoskeleton</keyword>
<dbReference type="GO" id="GO:1990385">
    <property type="term" value="C:meiotic spindle midzone"/>
    <property type="evidence" value="ECO:0007669"/>
    <property type="project" value="TreeGrafter"/>
</dbReference>
<accession>A0A8J1XIM9</accession>
<dbReference type="AlphaFoldDB" id="A0A8J1XIM9"/>
<keyword evidence="7" id="KW-0539">Nucleus</keyword>
<feature type="compositionally biased region" description="Basic residues" evidence="8">
    <location>
        <begin position="459"/>
        <end position="468"/>
    </location>
</feature>
<dbReference type="GO" id="GO:0051310">
    <property type="term" value="P:metaphase chromosome alignment"/>
    <property type="evidence" value="ECO:0007669"/>
    <property type="project" value="TreeGrafter"/>
</dbReference>
<dbReference type="GO" id="GO:0051257">
    <property type="term" value="P:meiotic spindle midzone assembly"/>
    <property type="evidence" value="ECO:0007669"/>
    <property type="project" value="TreeGrafter"/>
</dbReference>
<proteinExistence type="inferred from homology"/>
<evidence type="ECO:0000313" key="11">
    <source>
        <dbReference type="Proteomes" id="UP000749559"/>
    </source>
</evidence>
<evidence type="ECO:0000256" key="5">
    <source>
        <dbReference type="ARBA" id="ARBA00022829"/>
    </source>
</evidence>
<feature type="compositionally biased region" description="Polar residues" evidence="8">
    <location>
        <begin position="271"/>
        <end position="306"/>
    </location>
</feature>
<organism evidence="10 11">
    <name type="scientific">Owenia fusiformis</name>
    <name type="common">Polychaete worm</name>
    <dbReference type="NCBI Taxonomy" id="6347"/>
    <lineage>
        <taxon>Eukaryota</taxon>
        <taxon>Metazoa</taxon>
        <taxon>Spiralia</taxon>
        <taxon>Lophotrochozoa</taxon>
        <taxon>Annelida</taxon>
        <taxon>Polychaeta</taxon>
        <taxon>Sedentaria</taxon>
        <taxon>Canalipalpata</taxon>
        <taxon>Sabellida</taxon>
        <taxon>Oweniida</taxon>
        <taxon>Oweniidae</taxon>
        <taxon>Owenia</taxon>
    </lineage>
</organism>
<evidence type="ECO:0000256" key="8">
    <source>
        <dbReference type="SAM" id="MobiDB-lite"/>
    </source>
</evidence>
<dbReference type="PANTHER" id="PTHR13142">
    <property type="entry name" value="INNER CENTROMERE PROTEIN"/>
    <property type="match status" value="1"/>
</dbReference>
<evidence type="ECO:0000256" key="6">
    <source>
        <dbReference type="ARBA" id="ARBA00023212"/>
    </source>
</evidence>
<feature type="region of interest" description="Disordered" evidence="8">
    <location>
        <begin position="967"/>
        <end position="996"/>
    </location>
</feature>
<comment type="caution">
    <text evidence="10">The sequence shown here is derived from an EMBL/GenBank/DDBJ whole genome shotgun (WGS) entry which is preliminary data.</text>
</comment>
<dbReference type="OrthoDB" id="6123at2759"/>
<feature type="compositionally biased region" description="Polar residues" evidence="8">
    <location>
        <begin position="506"/>
        <end position="517"/>
    </location>
</feature>
<dbReference type="Gene3D" id="1.20.5.2230">
    <property type="match status" value="1"/>
</dbReference>
<feature type="compositionally biased region" description="Low complexity" evidence="8">
    <location>
        <begin position="182"/>
        <end position="200"/>
    </location>
</feature>
<feature type="compositionally biased region" description="Polar residues" evidence="8">
    <location>
        <begin position="937"/>
        <end position="951"/>
    </location>
</feature>
<evidence type="ECO:0000256" key="1">
    <source>
        <dbReference type="ARBA" id="ARBA00004123"/>
    </source>
</evidence>
<protein>
    <recommendedName>
        <fullName evidence="9">Inner centromere protein ARK-binding domain-containing protein</fullName>
    </recommendedName>
</protein>
<sequence>MAQNIKTKIGYGIYLAAKECISEFETNMADHFTWLNEVLIESKRSFSSPEVQLLPKTPSAKRKRGRRKKTTDDNSSEAEEPPSKRSSRANTRKNAASNQEEDNDTDTSNTSTTSRNGSSRATRSSARNKKKGESETESVGPPPLMSIVNSVDIPGTITEELEVKSPVRQVKIVTPNTTPKVVSVISSPKISSPKTHTPKTVVSDFAPSPSKLRKLTPQKVNSPKKQVQGFGLLASVREKASAYMGMVLGNKTEPGHNTPVKKTPVGKAKTPTAQQTIMQTPPTHVQQQRITDTPNSTTNDTIQSPATVQTSTFKSTAQLTLSIEKSPKTISNTDVVLESDDESTAIPNHTPIANINQETLPLTPVVESPAPEIPPTETEAPQRRQSKRLSKRASLRCPKKSLSQRRSSVLVIKARQTARESMARRLSVSSHRSEAEEQMQVSEESTGAVSTSSDDAKGRSTRSKLRVKKTTDSQSADVPLPVRSTRSKMRLNKAAPPSLPTTSSSDECSTPNAPTRVTRSKMRAPRPKPQTLPVDESPSSTAGVGGEMFRPPEARATRSKMRKRPAESENAVKRPKKMSSGSSKDDSGNLDDMLADNMSPKGNDSVDLSDIIDKTPSPECPRNKVVRPHVKSFLNNLNKTKPATPQHNVSIVKSFLKRNTPKKVNNKEKEDKRRKEMEDKGRKDEDRKKRIEEQLKQRRQEQKKKNEERQKRAAELREMHQKKEAELKKRTIEANNKLAQKTREERLKEDMKEKQKLREKKMAEVGEKRNKEEEIRLQKLKDQEEEQKRHDDMMKRKKEYEEQERQKKAAEQKRLEEERQQEVERERQREIQRIRKQQEDKERERQKAKEEREKELERLRVERERTELERVRERDRLAREQLEREREEERKMIKEAQKSKKKETEEEVRIKNMINKHNTSLQATSSTSGNTSMNTSAAVPNNLNGTFNKSKSNLNTTVETYEITPVKEKKKSTQENYGLDDLNSDDSTDDDEAPKKKIPSWAQGAALKAALINQHYHPPNIDDIFGDIFVMPDLCVIFKKQKARFHKRTSSAVWDSPLYKPAAKLQS</sequence>
<dbReference type="GO" id="GO:0005634">
    <property type="term" value="C:nucleus"/>
    <property type="evidence" value="ECO:0007669"/>
    <property type="project" value="UniProtKB-SubCell"/>
</dbReference>
<feature type="compositionally biased region" description="Low complexity" evidence="8">
    <location>
        <begin position="106"/>
        <end position="125"/>
    </location>
</feature>
<dbReference type="GO" id="GO:0000281">
    <property type="term" value="P:mitotic cytokinesis"/>
    <property type="evidence" value="ECO:0007669"/>
    <property type="project" value="TreeGrafter"/>
</dbReference>
<feature type="compositionally biased region" description="Basic and acidic residues" evidence="8">
    <location>
        <begin position="665"/>
        <end position="732"/>
    </location>
</feature>
<feature type="compositionally biased region" description="Low complexity" evidence="8">
    <location>
        <begin position="367"/>
        <end position="379"/>
    </location>
</feature>
<keyword evidence="11" id="KW-1185">Reference proteome</keyword>
<feature type="domain" description="Inner centromere protein ARK-binding" evidence="9">
    <location>
        <begin position="981"/>
        <end position="1033"/>
    </location>
</feature>
<evidence type="ECO:0000259" key="9">
    <source>
        <dbReference type="Pfam" id="PF03941"/>
    </source>
</evidence>
<feature type="region of interest" description="Disordered" evidence="8">
    <location>
        <begin position="45"/>
        <end position="147"/>
    </location>
</feature>
<name>A0A8J1XIM9_OWEFU</name>
<feature type="compositionally biased region" description="Basic and acidic residues" evidence="8">
    <location>
        <begin position="741"/>
        <end position="907"/>
    </location>
</feature>
<comment type="subcellular location">
    <subcellularLocation>
        <location evidence="2">Cytoplasm</location>
        <location evidence="2">Cytoskeleton</location>
        <location evidence="2">Spindle</location>
    </subcellularLocation>
    <subcellularLocation>
        <location evidence="1">Nucleus</location>
    </subcellularLocation>
</comment>
<dbReference type="GO" id="GO:0030496">
    <property type="term" value="C:midbody"/>
    <property type="evidence" value="ECO:0007669"/>
    <property type="project" value="TreeGrafter"/>
</dbReference>
<feature type="compositionally biased region" description="Basic residues" evidence="8">
    <location>
        <begin position="59"/>
        <end position="69"/>
    </location>
</feature>
<dbReference type="InterPro" id="IPR005635">
    <property type="entry name" value="Inner_centromere_prot_ARK-bd"/>
</dbReference>
<feature type="region of interest" description="Disordered" evidence="8">
    <location>
        <begin position="365"/>
        <end position="907"/>
    </location>
</feature>
<reference evidence="10" key="1">
    <citation type="submission" date="2022-03" db="EMBL/GenBank/DDBJ databases">
        <authorList>
            <person name="Martin C."/>
        </authorList>
    </citation>
    <scope>NUCLEOTIDE SEQUENCE</scope>
</reference>